<dbReference type="GO" id="GO:0042555">
    <property type="term" value="C:MCM complex"/>
    <property type="evidence" value="ECO:0007669"/>
    <property type="project" value="TreeGrafter"/>
</dbReference>
<gene>
    <name evidence="6" type="ORF">SAMN05216226_12312</name>
</gene>
<dbReference type="InterPro" id="IPR001208">
    <property type="entry name" value="MCM_dom"/>
</dbReference>
<organism evidence="6 7">
    <name type="scientific">Halovenus aranensis</name>
    <dbReference type="NCBI Taxonomy" id="890420"/>
    <lineage>
        <taxon>Archaea</taxon>
        <taxon>Methanobacteriati</taxon>
        <taxon>Methanobacteriota</taxon>
        <taxon>Stenosarchaea group</taxon>
        <taxon>Halobacteria</taxon>
        <taxon>Halobacteriales</taxon>
        <taxon>Haloarculaceae</taxon>
        <taxon>Halovenus</taxon>
    </lineage>
</organism>
<dbReference type="PANTHER" id="PTHR11630">
    <property type="entry name" value="DNA REPLICATION LICENSING FACTOR MCM FAMILY MEMBER"/>
    <property type="match status" value="1"/>
</dbReference>
<protein>
    <submittedName>
        <fullName evidence="6">DNA replicative helicase MCM subunit Mcm2, Cdc46/Mcm family</fullName>
    </submittedName>
</protein>
<dbReference type="RefSeq" id="WP_092704732.1">
    <property type="nucleotide sequence ID" value="NZ_FNFC01000023.1"/>
</dbReference>
<dbReference type="SMART" id="SM00350">
    <property type="entry name" value="MCM"/>
    <property type="match status" value="1"/>
</dbReference>
<keyword evidence="7" id="KW-1185">Reference proteome</keyword>
<dbReference type="Gene3D" id="3.40.50.300">
    <property type="entry name" value="P-loop containing nucleotide triphosphate hydrolases"/>
    <property type="match status" value="1"/>
</dbReference>
<dbReference type="GO" id="GO:0005524">
    <property type="term" value="F:ATP binding"/>
    <property type="evidence" value="ECO:0007669"/>
    <property type="project" value="UniProtKB-KW"/>
</dbReference>
<evidence type="ECO:0000313" key="7">
    <source>
        <dbReference type="Proteomes" id="UP000198856"/>
    </source>
</evidence>
<dbReference type="AlphaFoldDB" id="A0A1G8ZHP2"/>
<dbReference type="STRING" id="890420.SAMN05216226_12312"/>
<accession>A0A1G8ZHP2</accession>
<evidence type="ECO:0000256" key="1">
    <source>
        <dbReference type="ARBA" id="ARBA00008010"/>
    </source>
</evidence>
<dbReference type="Pfam" id="PF00493">
    <property type="entry name" value="MCM"/>
    <property type="match status" value="1"/>
</dbReference>
<evidence type="ECO:0000256" key="3">
    <source>
        <dbReference type="ARBA" id="ARBA00022741"/>
    </source>
</evidence>
<comment type="similarity">
    <text evidence="1">Belongs to the MCM family.</text>
</comment>
<evidence type="ECO:0000256" key="4">
    <source>
        <dbReference type="ARBA" id="ARBA00022840"/>
    </source>
</evidence>
<dbReference type="Gene3D" id="2.20.28.10">
    <property type="match status" value="1"/>
</dbReference>
<dbReference type="Pfam" id="PF17207">
    <property type="entry name" value="MCM_OB"/>
    <property type="match status" value="1"/>
</dbReference>
<feature type="domain" description="MCM C-terminal AAA(+) ATPase" evidence="5">
    <location>
        <begin position="264"/>
        <end position="418"/>
    </location>
</feature>
<evidence type="ECO:0000259" key="5">
    <source>
        <dbReference type="PROSITE" id="PS50051"/>
    </source>
</evidence>
<dbReference type="EMBL" id="FNFC01000023">
    <property type="protein sequence ID" value="SDK14104.1"/>
    <property type="molecule type" value="Genomic_DNA"/>
</dbReference>
<dbReference type="PROSITE" id="PS50051">
    <property type="entry name" value="MCM_2"/>
    <property type="match status" value="1"/>
</dbReference>
<keyword evidence="6" id="KW-0347">Helicase</keyword>
<dbReference type="Gene3D" id="3.30.1640.10">
    <property type="entry name" value="mini-chromosome maintenance (MCM) complex, chain A, domain 1"/>
    <property type="match status" value="1"/>
</dbReference>
<keyword evidence="3" id="KW-0547">Nucleotide-binding</keyword>
<name>A0A1G8ZHP2_9EURY</name>
<dbReference type="GO" id="GO:0017116">
    <property type="term" value="F:single-stranded DNA helicase activity"/>
    <property type="evidence" value="ECO:0007669"/>
    <property type="project" value="TreeGrafter"/>
</dbReference>
<dbReference type="Gene3D" id="2.40.50.140">
    <property type="entry name" value="Nucleic acid-binding proteins"/>
    <property type="match status" value="1"/>
</dbReference>
<reference evidence="6 7" key="1">
    <citation type="submission" date="2016-10" db="EMBL/GenBank/DDBJ databases">
        <authorList>
            <person name="de Groot N.N."/>
        </authorList>
    </citation>
    <scope>NUCLEOTIDE SEQUENCE [LARGE SCALE GENOMIC DNA]</scope>
    <source>
        <strain evidence="6 7">IBRC-M10015</strain>
    </source>
</reference>
<sequence length="550" mass="60343">MTGTDNPVRQFREFYRRVESVSSEVDNDSLQKRSIIIDWEALAEFNADLADLLLDQPDATIGYAREALMMLGTERAPTGGLPQFRIRNLPTDMSPDELATVQLGQLVSISGMVVATTDVRPELLTIAAECQQCGAITKGRYFGLTTPNIECCWSCGQDEYVPITADSECVDTQRARLLIDSEGDTDLKTVHLRIEDDLQPVTPGTRVRVTGIVRPCQRTELNQQPSIDTRFIDCSDIVLQDGTPGRVPTETTWTLGDLAAQPTYLTGLANAVAPSVPGFWRAKLALALLYVEPTPFGSRTSQGGPNILLLAPESSHRRRVLEAFGELDRGVQYQSLTQTESPPVVAQVQKRASRWWVETGPLVQSSGSIAAVDGLEHVAETQHPLLLPALTETQIRLAKAGIEISLNTCNQLVATAAPTTEPPENLRSAAPLDRDIVEIFDLHLSDSATATTIHSEFTRAWTEHNTVAASRDVIHDRPDVEVYRSVLTQARLLAQPEIEDAAQEQLHESDYDPEVVAWVATALTRLCGQQCVRPIDIDIAERIALIISAV</sequence>
<keyword evidence="4" id="KW-0067">ATP-binding</keyword>
<dbReference type="SUPFAM" id="SSF50249">
    <property type="entry name" value="Nucleic acid-binding proteins"/>
    <property type="match status" value="1"/>
</dbReference>
<dbReference type="InterPro" id="IPR033762">
    <property type="entry name" value="MCM_OB"/>
</dbReference>
<dbReference type="PANTHER" id="PTHR11630:SF66">
    <property type="entry name" value="DNA REPLICATION LICENSING FACTOR MCM4"/>
    <property type="match status" value="1"/>
</dbReference>
<evidence type="ECO:0000256" key="2">
    <source>
        <dbReference type="ARBA" id="ARBA00022705"/>
    </source>
</evidence>
<dbReference type="GO" id="GO:0003697">
    <property type="term" value="F:single-stranded DNA binding"/>
    <property type="evidence" value="ECO:0007669"/>
    <property type="project" value="TreeGrafter"/>
</dbReference>
<evidence type="ECO:0000313" key="6">
    <source>
        <dbReference type="EMBL" id="SDK14104.1"/>
    </source>
</evidence>
<dbReference type="Proteomes" id="UP000198856">
    <property type="component" value="Unassembled WGS sequence"/>
</dbReference>
<keyword evidence="2" id="KW-0235">DNA replication</keyword>
<proteinExistence type="inferred from homology"/>
<keyword evidence="6" id="KW-0378">Hydrolase</keyword>
<dbReference type="InterPro" id="IPR012340">
    <property type="entry name" value="NA-bd_OB-fold"/>
</dbReference>
<dbReference type="InterPro" id="IPR027417">
    <property type="entry name" value="P-loop_NTPase"/>
</dbReference>
<dbReference type="GO" id="GO:0006260">
    <property type="term" value="P:DNA replication"/>
    <property type="evidence" value="ECO:0007669"/>
    <property type="project" value="UniProtKB-KW"/>
</dbReference>
<dbReference type="InterPro" id="IPR031327">
    <property type="entry name" value="MCM"/>
</dbReference>